<evidence type="ECO:0000313" key="1">
    <source>
        <dbReference type="EMBL" id="MPC16714.1"/>
    </source>
</evidence>
<organism evidence="1 2">
    <name type="scientific">Portunus trituberculatus</name>
    <name type="common">Swimming crab</name>
    <name type="synonym">Neptunus trituberculatus</name>
    <dbReference type="NCBI Taxonomy" id="210409"/>
    <lineage>
        <taxon>Eukaryota</taxon>
        <taxon>Metazoa</taxon>
        <taxon>Ecdysozoa</taxon>
        <taxon>Arthropoda</taxon>
        <taxon>Crustacea</taxon>
        <taxon>Multicrustacea</taxon>
        <taxon>Malacostraca</taxon>
        <taxon>Eumalacostraca</taxon>
        <taxon>Eucarida</taxon>
        <taxon>Decapoda</taxon>
        <taxon>Pleocyemata</taxon>
        <taxon>Brachyura</taxon>
        <taxon>Eubrachyura</taxon>
        <taxon>Portunoidea</taxon>
        <taxon>Portunidae</taxon>
        <taxon>Portuninae</taxon>
        <taxon>Portunus</taxon>
    </lineage>
</organism>
<name>A0A5B7D637_PORTR</name>
<evidence type="ECO:0000313" key="2">
    <source>
        <dbReference type="Proteomes" id="UP000324222"/>
    </source>
</evidence>
<dbReference type="AlphaFoldDB" id="A0A5B7D637"/>
<comment type="caution">
    <text evidence="1">The sequence shown here is derived from an EMBL/GenBank/DDBJ whole genome shotgun (WGS) entry which is preliminary data.</text>
</comment>
<gene>
    <name evidence="1" type="ORF">E2C01_009547</name>
</gene>
<accession>A0A5B7D637</accession>
<proteinExistence type="predicted"/>
<reference evidence="1 2" key="1">
    <citation type="submission" date="2019-05" db="EMBL/GenBank/DDBJ databases">
        <title>Another draft genome of Portunus trituberculatus and its Hox gene families provides insights of decapod evolution.</title>
        <authorList>
            <person name="Jeong J.-H."/>
            <person name="Song I."/>
            <person name="Kim S."/>
            <person name="Choi T."/>
            <person name="Kim D."/>
            <person name="Ryu S."/>
            <person name="Kim W."/>
        </authorList>
    </citation>
    <scope>NUCLEOTIDE SEQUENCE [LARGE SCALE GENOMIC DNA]</scope>
    <source>
        <tissue evidence="1">Muscle</tissue>
    </source>
</reference>
<keyword evidence="2" id="KW-1185">Reference proteome</keyword>
<sequence>MRWGACESMRAAGAPSSTQVGSRVIVMLSGSVEWYEQLLQYKIGQVLTPPSHSPSIHIFGYHSGLCPLSHHPVNRCHCNTPTCTTRSHSYLILHSWAHNSQTDTRTGHCHLAALHKKIHVHCRDTGGTDWSMPCGQASVFHGTLALFHLHGSWLPSLSGNSSVHDDITEQHCVCLLPVLDILLKVPWSHPEKFSATGATNDNIGLKIDASTRLHLELLCHCQVAASLQWMSTLTWGSDQ</sequence>
<dbReference type="Proteomes" id="UP000324222">
    <property type="component" value="Unassembled WGS sequence"/>
</dbReference>
<dbReference type="EMBL" id="VSRR010000529">
    <property type="protein sequence ID" value="MPC16714.1"/>
    <property type="molecule type" value="Genomic_DNA"/>
</dbReference>
<protein>
    <submittedName>
        <fullName evidence="1">Uncharacterized protein</fullName>
    </submittedName>
</protein>